<organism evidence="20 21">
    <name type="scientific">Salinisphaera orenii MK-B5</name>
    <dbReference type="NCBI Taxonomy" id="856730"/>
    <lineage>
        <taxon>Bacteria</taxon>
        <taxon>Pseudomonadati</taxon>
        <taxon>Pseudomonadota</taxon>
        <taxon>Gammaproteobacteria</taxon>
        <taxon>Salinisphaerales</taxon>
        <taxon>Salinisphaeraceae</taxon>
        <taxon>Salinisphaera</taxon>
    </lineage>
</organism>
<dbReference type="GO" id="GO:0008818">
    <property type="term" value="F:cobalamin 5'-phosphate synthase activity"/>
    <property type="evidence" value="ECO:0007669"/>
    <property type="project" value="InterPro"/>
</dbReference>
<comment type="subcellular location">
    <subcellularLocation>
        <location evidence="2">Cell membrane</location>
        <topology evidence="2">Multi-pass membrane protein</topology>
    </subcellularLocation>
</comment>
<comment type="function">
    <text evidence="14">Joins adenosylcobinamide-GDP and alpha-ribazole to generate adenosylcobalamin (Ado-cobalamin). Also synthesizes adenosylcobalamin 5'-phosphate from adenosylcobinamide-GDP and alpha-ribazole 5'-phosphate.</text>
</comment>
<feature type="transmembrane region" description="Helical" evidence="19">
    <location>
        <begin position="45"/>
        <end position="76"/>
    </location>
</feature>
<evidence type="ECO:0000313" key="21">
    <source>
        <dbReference type="Proteomes" id="UP000283993"/>
    </source>
</evidence>
<proteinExistence type="inferred from homology"/>
<dbReference type="AlphaFoldDB" id="A0A423PER5"/>
<dbReference type="InterPro" id="IPR003805">
    <property type="entry name" value="CobS"/>
</dbReference>
<evidence type="ECO:0000256" key="14">
    <source>
        <dbReference type="ARBA" id="ARBA00025228"/>
    </source>
</evidence>
<reference evidence="20 21" key="1">
    <citation type="submission" date="2013-10" db="EMBL/GenBank/DDBJ databases">
        <title>Salinisphaera orenii MK-B5 Genome Sequencing.</title>
        <authorList>
            <person name="Lai Q."/>
            <person name="Li C."/>
            <person name="Shao Z."/>
        </authorList>
    </citation>
    <scope>NUCLEOTIDE SEQUENCE [LARGE SCALE GENOMIC DNA]</scope>
    <source>
        <strain evidence="20 21">MK-B5</strain>
    </source>
</reference>
<evidence type="ECO:0000256" key="1">
    <source>
        <dbReference type="ARBA" id="ARBA00001946"/>
    </source>
</evidence>
<keyword evidence="7" id="KW-1003">Cell membrane</keyword>
<dbReference type="HAMAP" id="MF_00719">
    <property type="entry name" value="CobS"/>
    <property type="match status" value="1"/>
</dbReference>
<dbReference type="PANTHER" id="PTHR34148">
    <property type="entry name" value="ADENOSYLCOBINAMIDE-GDP RIBAZOLETRANSFERASE"/>
    <property type="match status" value="1"/>
</dbReference>
<keyword evidence="21" id="KW-1185">Reference proteome</keyword>
<keyword evidence="10 19" id="KW-0812">Transmembrane</keyword>
<evidence type="ECO:0000256" key="18">
    <source>
        <dbReference type="ARBA" id="ARBA00049504"/>
    </source>
</evidence>
<comment type="pathway">
    <text evidence="3">Cofactor biosynthesis; adenosylcobalamin biosynthesis; adenosylcobalamin from cob(II)yrinate a,c-diamide: step 7/7.</text>
</comment>
<evidence type="ECO:0000256" key="8">
    <source>
        <dbReference type="ARBA" id="ARBA00022573"/>
    </source>
</evidence>
<evidence type="ECO:0000256" key="4">
    <source>
        <dbReference type="ARBA" id="ARBA00010561"/>
    </source>
</evidence>
<evidence type="ECO:0000256" key="13">
    <source>
        <dbReference type="ARBA" id="ARBA00023136"/>
    </source>
</evidence>
<evidence type="ECO:0000256" key="10">
    <source>
        <dbReference type="ARBA" id="ARBA00022692"/>
    </source>
</evidence>
<dbReference type="Proteomes" id="UP000283993">
    <property type="component" value="Unassembled WGS sequence"/>
</dbReference>
<dbReference type="GO" id="GO:0005886">
    <property type="term" value="C:plasma membrane"/>
    <property type="evidence" value="ECO:0007669"/>
    <property type="project" value="UniProtKB-SubCell"/>
</dbReference>
<comment type="catalytic activity">
    <reaction evidence="18">
        <text>alpha-ribazole 5'-phosphate + adenosylcob(III)inamide-GDP = adenosylcob(III)alamin 5'-phosphate + GMP + H(+)</text>
        <dbReference type="Rhea" id="RHEA:23560"/>
        <dbReference type="ChEBI" id="CHEBI:15378"/>
        <dbReference type="ChEBI" id="CHEBI:57918"/>
        <dbReference type="ChEBI" id="CHEBI:58115"/>
        <dbReference type="ChEBI" id="CHEBI:60487"/>
        <dbReference type="ChEBI" id="CHEBI:60493"/>
        <dbReference type="EC" id="2.7.8.26"/>
    </reaction>
</comment>
<sequence length="159" mass="16029">MKRLQPFWLACALLTTLPVGPLVHTPVASRDSGRSVVCYPLVGLLIGLLVALAAGLLAGAHAGLAAVLTLAVWAALSGALHLDGLADCTDAWFAGHRDPERCLAVMRDPAAGPMAVVALVLLLLTKATALTVLVGTGDALALVAAPVLARSGAAVLMAT</sequence>
<name>A0A423PER5_9GAMM</name>
<comment type="cofactor">
    <cofactor evidence="1">
        <name>Mg(2+)</name>
        <dbReference type="ChEBI" id="CHEBI:18420"/>
    </cofactor>
</comment>
<evidence type="ECO:0000256" key="2">
    <source>
        <dbReference type="ARBA" id="ARBA00004651"/>
    </source>
</evidence>
<dbReference type="GO" id="GO:0051073">
    <property type="term" value="F:adenosylcobinamide-GDP ribazoletransferase activity"/>
    <property type="evidence" value="ECO:0007669"/>
    <property type="project" value="UniProtKB-EC"/>
</dbReference>
<keyword evidence="13 19" id="KW-0472">Membrane</keyword>
<feature type="non-terminal residue" evidence="20">
    <location>
        <position position="159"/>
    </location>
</feature>
<comment type="caution">
    <text evidence="20">The sequence shown here is derived from an EMBL/GenBank/DDBJ whole genome shotgun (WGS) entry which is preliminary data.</text>
</comment>
<evidence type="ECO:0000256" key="16">
    <source>
        <dbReference type="ARBA" id="ARBA00032853"/>
    </source>
</evidence>
<evidence type="ECO:0000256" key="5">
    <source>
        <dbReference type="ARBA" id="ARBA00013200"/>
    </source>
</evidence>
<evidence type="ECO:0000313" key="20">
    <source>
        <dbReference type="EMBL" id="ROO24060.1"/>
    </source>
</evidence>
<evidence type="ECO:0000256" key="17">
    <source>
        <dbReference type="ARBA" id="ARBA00048623"/>
    </source>
</evidence>
<dbReference type="RefSeq" id="WP_185015737.1">
    <property type="nucleotide sequence ID" value="NZ_AYKH01000044.1"/>
</dbReference>
<evidence type="ECO:0000256" key="19">
    <source>
        <dbReference type="SAM" id="Phobius"/>
    </source>
</evidence>
<evidence type="ECO:0000256" key="7">
    <source>
        <dbReference type="ARBA" id="ARBA00022475"/>
    </source>
</evidence>
<dbReference type="GO" id="GO:0009236">
    <property type="term" value="P:cobalamin biosynthetic process"/>
    <property type="evidence" value="ECO:0007669"/>
    <property type="project" value="UniProtKB-UniPathway"/>
</dbReference>
<evidence type="ECO:0000256" key="12">
    <source>
        <dbReference type="ARBA" id="ARBA00022989"/>
    </source>
</evidence>
<evidence type="ECO:0000256" key="3">
    <source>
        <dbReference type="ARBA" id="ARBA00004663"/>
    </source>
</evidence>
<keyword evidence="12 19" id="KW-1133">Transmembrane helix</keyword>
<evidence type="ECO:0000256" key="6">
    <source>
        <dbReference type="ARBA" id="ARBA00015850"/>
    </source>
</evidence>
<dbReference type="EMBL" id="AYKH01000044">
    <property type="protein sequence ID" value="ROO24060.1"/>
    <property type="molecule type" value="Genomic_DNA"/>
</dbReference>
<keyword evidence="8" id="KW-0169">Cobalamin biosynthesis</keyword>
<evidence type="ECO:0000256" key="15">
    <source>
        <dbReference type="ARBA" id="ARBA00032605"/>
    </source>
</evidence>
<gene>
    <name evidence="20" type="ORF">SAOR_16055</name>
</gene>
<dbReference type="PANTHER" id="PTHR34148:SF1">
    <property type="entry name" value="ADENOSYLCOBINAMIDE-GDP RIBAZOLETRANSFERASE"/>
    <property type="match status" value="1"/>
</dbReference>
<dbReference type="EC" id="2.7.8.26" evidence="5"/>
<comment type="similarity">
    <text evidence="4">Belongs to the CobS family.</text>
</comment>
<dbReference type="UniPathway" id="UPA00148">
    <property type="reaction ID" value="UER00238"/>
</dbReference>
<keyword evidence="9" id="KW-0808">Transferase</keyword>
<comment type="catalytic activity">
    <reaction evidence="17">
        <text>alpha-ribazole + adenosylcob(III)inamide-GDP = adenosylcob(III)alamin + GMP + H(+)</text>
        <dbReference type="Rhea" id="RHEA:16049"/>
        <dbReference type="ChEBI" id="CHEBI:10329"/>
        <dbReference type="ChEBI" id="CHEBI:15378"/>
        <dbReference type="ChEBI" id="CHEBI:18408"/>
        <dbReference type="ChEBI" id="CHEBI:58115"/>
        <dbReference type="ChEBI" id="CHEBI:60487"/>
        <dbReference type="EC" id="2.7.8.26"/>
    </reaction>
</comment>
<feature type="transmembrane region" description="Helical" evidence="19">
    <location>
        <begin position="110"/>
        <end position="133"/>
    </location>
</feature>
<evidence type="ECO:0000256" key="9">
    <source>
        <dbReference type="ARBA" id="ARBA00022679"/>
    </source>
</evidence>
<protein>
    <recommendedName>
        <fullName evidence="6">Adenosylcobinamide-GDP ribazoletransferase</fullName>
        <ecNumber evidence="5">2.7.8.26</ecNumber>
    </recommendedName>
    <alternativeName>
        <fullName evidence="16">Cobalamin synthase</fullName>
    </alternativeName>
    <alternativeName>
        <fullName evidence="15">Cobalamin-5'-phosphate synthase</fullName>
    </alternativeName>
</protein>
<keyword evidence="11" id="KW-0460">Magnesium</keyword>
<accession>A0A423PER5</accession>
<dbReference type="Pfam" id="PF02654">
    <property type="entry name" value="CobS"/>
    <property type="match status" value="1"/>
</dbReference>
<evidence type="ECO:0000256" key="11">
    <source>
        <dbReference type="ARBA" id="ARBA00022842"/>
    </source>
</evidence>